<dbReference type="Proteomes" id="UP000245119">
    <property type="component" value="Linkage Group LG3"/>
</dbReference>
<dbReference type="STRING" id="400727.A0A2T7PLH7"/>
<evidence type="ECO:0000256" key="1">
    <source>
        <dbReference type="SAM" id="MobiDB-lite"/>
    </source>
</evidence>
<organism evidence="2 3">
    <name type="scientific">Pomacea canaliculata</name>
    <name type="common">Golden apple snail</name>
    <dbReference type="NCBI Taxonomy" id="400727"/>
    <lineage>
        <taxon>Eukaryota</taxon>
        <taxon>Metazoa</taxon>
        <taxon>Spiralia</taxon>
        <taxon>Lophotrochozoa</taxon>
        <taxon>Mollusca</taxon>
        <taxon>Gastropoda</taxon>
        <taxon>Caenogastropoda</taxon>
        <taxon>Architaenioglossa</taxon>
        <taxon>Ampullarioidea</taxon>
        <taxon>Ampullariidae</taxon>
        <taxon>Pomacea</taxon>
    </lineage>
</organism>
<feature type="region of interest" description="Disordered" evidence="1">
    <location>
        <begin position="293"/>
        <end position="315"/>
    </location>
</feature>
<evidence type="ECO:0000313" key="3">
    <source>
        <dbReference type="Proteomes" id="UP000245119"/>
    </source>
</evidence>
<proteinExistence type="predicted"/>
<dbReference type="AlphaFoldDB" id="A0A2T7PLH7"/>
<accession>A0A2T7PLH7</accession>
<dbReference type="EMBL" id="PZQS01000003">
    <property type="protein sequence ID" value="PVD34285.1"/>
    <property type="molecule type" value="Genomic_DNA"/>
</dbReference>
<sequence>MIPDTTEVTRIAIALRITAATLPDFCHLCGCRVSNSAFGLKQLSYKGLTRLCGVVSGVTAAVKYTKSTRYICPNEECEGHYGNKYVRVHIPGASEKEMVGHGFNCCACGAALKEVQSQRTLSDDLCSEVTLGQYCELVGTQRAVHKDENITYMFEVNNFIRTEEDGAGSLVLAREGVCRICGDIRALKRADKQELQTAMSENRVQVALESRHTGSLPCVLQIPLACQVWAHTAGSDSVPNSSSFLGACAIPDIPTSLSEAFSVISIGESVGWDSSDKVDCELVDHLIATNMNSEDRGHGSVRRSSIDSTRPLYSS</sequence>
<feature type="compositionally biased region" description="Polar residues" evidence="1">
    <location>
        <begin position="302"/>
        <end position="315"/>
    </location>
</feature>
<reference evidence="2 3" key="1">
    <citation type="submission" date="2018-04" db="EMBL/GenBank/DDBJ databases">
        <title>The genome of golden apple snail Pomacea canaliculata provides insight into stress tolerance and invasive adaptation.</title>
        <authorList>
            <person name="Liu C."/>
            <person name="Liu B."/>
            <person name="Ren Y."/>
            <person name="Zhang Y."/>
            <person name="Wang H."/>
            <person name="Li S."/>
            <person name="Jiang F."/>
            <person name="Yin L."/>
            <person name="Zhang G."/>
            <person name="Qian W."/>
            <person name="Fan W."/>
        </authorList>
    </citation>
    <scope>NUCLEOTIDE SEQUENCE [LARGE SCALE GENOMIC DNA]</scope>
    <source>
        <strain evidence="2">SZHN2017</strain>
        <tissue evidence="2">Muscle</tissue>
    </source>
</reference>
<dbReference type="OrthoDB" id="2015372at2759"/>
<gene>
    <name evidence="2" type="ORF">C0Q70_05554</name>
</gene>
<comment type="caution">
    <text evidence="2">The sequence shown here is derived from an EMBL/GenBank/DDBJ whole genome shotgun (WGS) entry which is preliminary data.</text>
</comment>
<protein>
    <submittedName>
        <fullName evidence="2">Uncharacterized protein</fullName>
    </submittedName>
</protein>
<keyword evidence="3" id="KW-1185">Reference proteome</keyword>
<name>A0A2T7PLH7_POMCA</name>
<evidence type="ECO:0000313" key="2">
    <source>
        <dbReference type="EMBL" id="PVD34285.1"/>
    </source>
</evidence>